<proteinExistence type="predicted"/>
<accession>A0A7T0C0M8</accession>
<feature type="transmembrane region" description="Helical" evidence="1">
    <location>
        <begin position="70"/>
        <end position="88"/>
    </location>
</feature>
<sequence length="133" mass="15119">MVKVFEEFMSGLRSYPKAVQLWISLLAAFNGLVPLFFWDRFEAQVIFTAFIAGGMMGMALVGLQGFTRLLGLMHVFWFPLLVYLYTRLGMHPVEGAFGLYLRVVLAMNGISLVIDVADVFRYLRGERSPMKRA</sequence>
<dbReference type="KEGG" id="nva:G3M78_02845"/>
<gene>
    <name evidence="2" type="ORF">G3M78_02845</name>
</gene>
<keyword evidence="1" id="KW-1133">Transmembrane helix</keyword>
<reference evidence="3" key="1">
    <citation type="submission" date="2020-02" db="EMBL/GenBank/DDBJ databases">
        <title>Genomic and physiological characterization of two novel Nitrospinaceae genera.</title>
        <authorList>
            <person name="Mueller A.J."/>
            <person name="Jung M.-Y."/>
            <person name="Strachan C.R."/>
            <person name="Herbold C.W."/>
            <person name="Kirkegaard R.H."/>
            <person name="Daims H."/>
        </authorList>
    </citation>
    <scope>NUCLEOTIDE SEQUENCE [LARGE SCALE GENOMIC DNA]</scope>
</reference>
<keyword evidence="1" id="KW-0472">Membrane</keyword>
<dbReference type="EMBL" id="CP048620">
    <property type="protein sequence ID" value="QPJ64389.1"/>
    <property type="molecule type" value="Genomic_DNA"/>
</dbReference>
<dbReference type="Proteomes" id="UP000594464">
    <property type="component" value="Chromosome"/>
</dbReference>
<feature type="transmembrane region" description="Helical" evidence="1">
    <location>
        <begin position="44"/>
        <end position="63"/>
    </location>
</feature>
<evidence type="ECO:0000313" key="3">
    <source>
        <dbReference type="Proteomes" id="UP000594464"/>
    </source>
</evidence>
<evidence type="ECO:0008006" key="4">
    <source>
        <dbReference type="Google" id="ProtNLM"/>
    </source>
</evidence>
<organism evidence="2 3">
    <name type="scientific">Candidatus Nitrohelix vancouverensis</name>
    <dbReference type="NCBI Taxonomy" id="2705534"/>
    <lineage>
        <taxon>Bacteria</taxon>
        <taxon>Pseudomonadati</taxon>
        <taxon>Nitrospinota/Tectimicrobiota group</taxon>
        <taxon>Nitrospinota</taxon>
        <taxon>Nitrospinia</taxon>
        <taxon>Nitrospinales</taxon>
        <taxon>Nitrospinaceae</taxon>
        <taxon>Candidatus Nitrohelix</taxon>
    </lineage>
</organism>
<protein>
    <recommendedName>
        <fullName evidence="4">Transmembrane protein</fullName>
    </recommendedName>
</protein>
<evidence type="ECO:0000313" key="2">
    <source>
        <dbReference type="EMBL" id="QPJ64389.1"/>
    </source>
</evidence>
<evidence type="ECO:0000256" key="1">
    <source>
        <dbReference type="SAM" id="Phobius"/>
    </source>
</evidence>
<dbReference type="AlphaFoldDB" id="A0A7T0C0M8"/>
<feature type="transmembrane region" description="Helical" evidence="1">
    <location>
        <begin position="100"/>
        <end position="123"/>
    </location>
</feature>
<keyword evidence="1" id="KW-0812">Transmembrane</keyword>
<feature type="transmembrane region" description="Helical" evidence="1">
    <location>
        <begin position="21"/>
        <end position="38"/>
    </location>
</feature>
<name>A0A7T0C0M8_9BACT</name>